<evidence type="ECO:0000313" key="9">
    <source>
        <dbReference type="EMBL" id="AOT71998.1"/>
    </source>
</evidence>
<gene>
    <name evidence="9" type="ORF">Gferi_22120</name>
</gene>
<evidence type="ECO:0000256" key="6">
    <source>
        <dbReference type="ARBA" id="ARBA00023136"/>
    </source>
</evidence>
<proteinExistence type="inferred from homology"/>
<evidence type="ECO:0000256" key="5">
    <source>
        <dbReference type="ARBA" id="ARBA00022989"/>
    </source>
</evidence>
<dbReference type="GO" id="GO:0005886">
    <property type="term" value="C:plasma membrane"/>
    <property type="evidence" value="ECO:0007669"/>
    <property type="project" value="UniProtKB-SubCell"/>
</dbReference>
<keyword evidence="5 7" id="KW-1133">Transmembrane helix</keyword>
<feature type="transmembrane region" description="Helical" evidence="7">
    <location>
        <begin position="172"/>
        <end position="190"/>
    </location>
</feature>
<feature type="transmembrane region" description="Helical" evidence="7">
    <location>
        <begin position="211"/>
        <end position="233"/>
    </location>
</feature>
<sequence>MIKFMQMSQHIKKKLGRAVLTVMLFAMAGIFLFPLIFTIANSFMSEQEIENSYSMVTSDNSEQQNNAFYGKYAGIKLIPDRVTIKQYYTALIKRTQFLVKFWNSAIIVIPIIFGQIIVSSMAAYAFAKINFIFRDKLFFAYIIIMMMPFQVTLVPNYIMASRLGLVGSYSSIILPGIFGTFGVFLMRQFMIYIPDAYVESAKVDGAGQLRIFFGIILPMAKTALAALSILVFIDNWNMVEQPLIFLQDVNMHPLSIYLSSINKGEMGIAFAASTIYMLPMLLVFLYGENYLVQGIQLSGLKG</sequence>
<evidence type="ECO:0000256" key="4">
    <source>
        <dbReference type="ARBA" id="ARBA00022692"/>
    </source>
</evidence>
<dbReference type="EMBL" id="CP017269">
    <property type="protein sequence ID" value="AOT71998.1"/>
    <property type="molecule type" value="Genomic_DNA"/>
</dbReference>
<dbReference type="PANTHER" id="PTHR43744">
    <property type="entry name" value="ABC TRANSPORTER PERMEASE PROTEIN MG189-RELATED-RELATED"/>
    <property type="match status" value="1"/>
</dbReference>
<keyword evidence="3" id="KW-1003">Cell membrane</keyword>
<dbReference type="KEGG" id="gfe:Gferi_22120"/>
<evidence type="ECO:0000256" key="2">
    <source>
        <dbReference type="ARBA" id="ARBA00022448"/>
    </source>
</evidence>
<dbReference type="CDD" id="cd06261">
    <property type="entry name" value="TM_PBP2"/>
    <property type="match status" value="1"/>
</dbReference>
<feature type="transmembrane region" description="Helical" evidence="7">
    <location>
        <begin position="138"/>
        <end position="160"/>
    </location>
</feature>
<dbReference type="PROSITE" id="PS50928">
    <property type="entry name" value="ABC_TM1"/>
    <property type="match status" value="1"/>
</dbReference>
<keyword evidence="10" id="KW-1185">Reference proteome</keyword>
<keyword evidence="6 7" id="KW-0472">Membrane</keyword>
<accession>A0A1D8GM50</accession>
<dbReference type="SUPFAM" id="SSF161098">
    <property type="entry name" value="MetI-like"/>
    <property type="match status" value="1"/>
</dbReference>
<reference evidence="9 10" key="1">
    <citation type="submission" date="2016-09" db="EMBL/GenBank/DDBJ databases">
        <title>Genomic analysis reveals versatility of anaerobic energy metabolism of Geosporobacter ferrireducens IRF9 of phylum Firmicutes.</title>
        <authorList>
            <person name="Kim S.-J."/>
        </authorList>
    </citation>
    <scope>NUCLEOTIDE SEQUENCE [LARGE SCALE GENOMIC DNA]</scope>
    <source>
        <strain evidence="9 10">IRF9</strain>
    </source>
</reference>
<dbReference type="AlphaFoldDB" id="A0A1D8GM50"/>
<feature type="transmembrane region" description="Helical" evidence="7">
    <location>
        <begin position="20"/>
        <end position="44"/>
    </location>
</feature>
<dbReference type="InterPro" id="IPR035906">
    <property type="entry name" value="MetI-like_sf"/>
</dbReference>
<keyword evidence="2 7" id="KW-0813">Transport</keyword>
<name>A0A1D8GM50_9FIRM</name>
<evidence type="ECO:0000313" key="10">
    <source>
        <dbReference type="Proteomes" id="UP000095743"/>
    </source>
</evidence>
<evidence type="ECO:0000256" key="7">
    <source>
        <dbReference type="RuleBase" id="RU363032"/>
    </source>
</evidence>
<feature type="transmembrane region" description="Helical" evidence="7">
    <location>
        <begin position="267"/>
        <end position="287"/>
    </location>
</feature>
<dbReference type="Proteomes" id="UP000095743">
    <property type="component" value="Chromosome"/>
</dbReference>
<evidence type="ECO:0000259" key="8">
    <source>
        <dbReference type="PROSITE" id="PS50928"/>
    </source>
</evidence>
<feature type="transmembrane region" description="Helical" evidence="7">
    <location>
        <begin position="101"/>
        <end position="126"/>
    </location>
</feature>
<evidence type="ECO:0000256" key="1">
    <source>
        <dbReference type="ARBA" id="ARBA00004651"/>
    </source>
</evidence>
<dbReference type="STRING" id="1424294.Gferi_22120"/>
<dbReference type="Gene3D" id="1.10.3720.10">
    <property type="entry name" value="MetI-like"/>
    <property type="match status" value="1"/>
</dbReference>
<comment type="similarity">
    <text evidence="7">Belongs to the binding-protein-dependent transport system permease family.</text>
</comment>
<keyword evidence="4 7" id="KW-0812">Transmembrane</keyword>
<dbReference type="Pfam" id="PF00528">
    <property type="entry name" value="BPD_transp_1"/>
    <property type="match status" value="1"/>
</dbReference>
<dbReference type="GO" id="GO:0055085">
    <property type="term" value="P:transmembrane transport"/>
    <property type="evidence" value="ECO:0007669"/>
    <property type="project" value="InterPro"/>
</dbReference>
<dbReference type="InterPro" id="IPR000515">
    <property type="entry name" value="MetI-like"/>
</dbReference>
<comment type="subcellular location">
    <subcellularLocation>
        <location evidence="1 7">Cell membrane</location>
        <topology evidence="1 7">Multi-pass membrane protein</topology>
    </subcellularLocation>
</comment>
<dbReference type="PANTHER" id="PTHR43744:SF12">
    <property type="entry name" value="ABC TRANSPORTER PERMEASE PROTEIN MG189-RELATED"/>
    <property type="match status" value="1"/>
</dbReference>
<organism evidence="9 10">
    <name type="scientific">Geosporobacter ferrireducens</name>
    <dbReference type="NCBI Taxonomy" id="1424294"/>
    <lineage>
        <taxon>Bacteria</taxon>
        <taxon>Bacillati</taxon>
        <taxon>Bacillota</taxon>
        <taxon>Clostridia</taxon>
        <taxon>Peptostreptococcales</taxon>
        <taxon>Thermotaleaceae</taxon>
        <taxon>Geosporobacter</taxon>
    </lineage>
</organism>
<protein>
    <submittedName>
        <fullName evidence="9">Sugar ABC transporter permease</fullName>
    </submittedName>
</protein>
<evidence type="ECO:0000256" key="3">
    <source>
        <dbReference type="ARBA" id="ARBA00022475"/>
    </source>
</evidence>
<feature type="domain" description="ABC transmembrane type-1" evidence="8">
    <location>
        <begin position="101"/>
        <end position="287"/>
    </location>
</feature>